<feature type="region of interest" description="Disordered" evidence="1">
    <location>
        <begin position="341"/>
        <end position="363"/>
    </location>
</feature>
<feature type="region of interest" description="Disordered" evidence="1">
    <location>
        <begin position="48"/>
        <end position="75"/>
    </location>
</feature>
<dbReference type="Proteomes" id="UP001159363">
    <property type="component" value="Chromosome 6"/>
</dbReference>
<feature type="region of interest" description="Disordered" evidence="1">
    <location>
        <begin position="381"/>
        <end position="408"/>
    </location>
</feature>
<reference evidence="2 3" key="1">
    <citation type="submission" date="2023-02" db="EMBL/GenBank/DDBJ databases">
        <title>LHISI_Scaffold_Assembly.</title>
        <authorList>
            <person name="Stuart O.P."/>
            <person name="Cleave R."/>
            <person name="Magrath M.J.L."/>
            <person name="Mikheyev A.S."/>
        </authorList>
    </citation>
    <scope>NUCLEOTIDE SEQUENCE [LARGE SCALE GENOMIC DNA]</scope>
    <source>
        <strain evidence="2">Daus_M_001</strain>
        <tissue evidence="2">Leg muscle</tissue>
    </source>
</reference>
<evidence type="ECO:0000313" key="3">
    <source>
        <dbReference type="Proteomes" id="UP001159363"/>
    </source>
</evidence>
<comment type="caution">
    <text evidence="2">The sequence shown here is derived from an EMBL/GenBank/DDBJ whole genome shotgun (WGS) entry which is preliminary data.</text>
</comment>
<keyword evidence="3" id="KW-1185">Reference proteome</keyword>
<name>A0ABQ9H677_9NEOP</name>
<feature type="region of interest" description="Disordered" evidence="1">
    <location>
        <begin position="1"/>
        <end position="32"/>
    </location>
</feature>
<feature type="compositionally biased region" description="Polar residues" evidence="1">
    <location>
        <begin position="1"/>
        <end position="14"/>
    </location>
</feature>
<gene>
    <name evidence="2" type="ORF">PR048_020276</name>
</gene>
<organism evidence="2 3">
    <name type="scientific">Dryococelus australis</name>
    <dbReference type="NCBI Taxonomy" id="614101"/>
    <lineage>
        <taxon>Eukaryota</taxon>
        <taxon>Metazoa</taxon>
        <taxon>Ecdysozoa</taxon>
        <taxon>Arthropoda</taxon>
        <taxon>Hexapoda</taxon>
        <taxon>Insecta</taxon>
        <taxon>Pterygota</taxon>
        <taxon>Neoptera</taxon>
        <taxon>Polyneoptera</taxon>
        <taxon>Phasmatodea</taxon>
        <taxon>Verophasmatodea</taxon>
        <taxon>Anareolatae</taxon>
        <taxon>Phasmatidae</taxon>
        <taxon>Eurycanthinae</taxon>
        <taxon>Dryococelus</taxon>
    </lineage>
</organism>
<dbReference type="EMBL" id="JARBHB010000007">
    <property type="protein sequence ID" value="KAJ8879668.1"/>
    <property type="molecule type" value="Genomic_DNA"/>
</dbReference>
<feature type="compositionally biased region" description="Polar residues" evidence="1">
    <location>
        <begin position="290"/>
        <end position="299"/>
    </location>
</feature>
<feature type="compositionally biased region" description="Basic and acidic residues" evidence="1">
    <location>
        <begin position="274"/>
        <end position="288"/>
    </location>
</feature>
<feature type="compositionally biased region" description="Basic residues" evidence="1">
    <location>
        <begin position="347"/>
        <end position="363"/>
    </location>
</feature>
<proteinExistence type="predicted"/>
<accession>A0ABQ9H677</accession>
<sequence length="630" mass="70656">MRLHSSSPHQLTSTRRVHELRRGSLRGESTRQHRTDSTCDCISKCNCTPPSPQSQSSSLRGPTDPTTTESSVKNRRTSLCRINGASVLLVPHGLPYAQWDVFQQCGKTAASFEDRMHPVYTYSQFLEVTGDGYFQNERGPFNPLPTQDTCRIGPEHGVSSILLPVREIFPKFQTNSQHFSDSSSSPISRQALLAELHRMGRCKKVKKRTTHDYLAPKCTDNNEKIWCRRERYTRTKHLEKYFEKIMSSSRVERLLASKYSEPMRVSELNMERHRNEGLGKREIPEKSRRPTASSSTIPTCENPVTRPGIQPGSPWREASVLIAQPPRPPRSAILGVHSLRGAGADRFRRKRAKGKPPRRNSSRKVCRKLLRVREWCREDEKGKTRDKTLRQNRMREEERDVRMDGAGPSRRFTGLKSFRVNCPLGCLCPSSGSPEDGRVPLLLPLHKSWGQHKGTTGVDPSTAGNRKQACLKRSLESAYDLHSERGGAVENLRTRISENMGSISGPAILISVSHCFSEFTPRECWDRPLLQAMEDPIPPTVLHSEAISETIVWSSSMSLAKSAMSSANPKLLNILPLIIIPFAVHSNFGITISNTVKNNFGEMGSPCLTPLSMRKSVVGSLTLTKAEEVS</sequence>
<protein>
    <submittedName>
        <fullName evidence="2">Uncharacterized protein</fullName>
    </submittedName>
</protein>
<feature type="compositionally biased region" description="Basic and acidic residues" evidence="1">
    <location>
        <begin position="381"/>
        <end position="403"/>
    </location>
</feature>
<feature type="region of interest" description="Disordered" evidence="1">
    <location>
        <begin position="274"/>
        <end position="306"/>
    </location>
</feature>
<evidence type="ECO:0000256" key="1">
    <source>
        <dbReference type="SAM" id="MobiDB-lite"/>
    </source>
</evidence>
<evidence type="ECO:0000313" key="2">
    <source>
        <dbReference type="EMBL" id="KAJ8879668.1"/>
    </source>
</evidence>